<feature type="compositionally biased region" description="Polar residues" evidence="1">
    <location>
        <begin position="500"/>
        <end position="509"/>
    </location>
</feature>
<feature type="compositionally biased region" description="Basic and acidic residues" evidence="1">
    <location>
        <begin position="715"/>
        <end position="731"/>
    </location>
</feature>
<organism evidence="2 3">
    <name type="scientific">Mortierella polycephala</name>
    <dbReference type="NCBI Taxonomy" id="41804"/>
    <lineage>
        <taxon>Eukaryota</taxon>
        <taxon>Fungi</taxon>
        <taxon>Fungi incertae sedis</taxon>
        <taxon>Mucoromycota</taxon>
        <taxon>Mortierellomycotina</taxon>
        <taxon>Mortierellomycetes</taxon>
        <taxon>Mortierellales</taxon>
        <taxon>Mortierellaceae</taxon>
        <taxon>Mortierella</taxon>
    </lineage>
</organism>
<feature type="region of interest" description="Disordered" evidence="1">
    <location>
        <begin position="652"/>
        <end position="742"/>
    </location>
</feature>
<feature type="compositionally biased region" description="Low complexity" evidence="1">
    <location>
        <begin position="390"/>
        <end position="403"/>
    </location>
</feature>
<feature type="compositionally biased region" description="Low complexity" evidence="1">
    <location>
        <begin position="670"/>
        <end position="703"/>
    </location>
</feature>
<dbReference type="EMBL" id="JAAAJA010000089">
    <property type="protein sequence ID" value="KAG0262783.1"/>
    <property type="molecule type" value="Genomic_DNA"/>
</dbReference>
<feature type="compositionally biased region" description="Basic and acidic residues" evidence="1">
    <location>
        <begin position="376"/>
        <end position="389"/>
    </location>
</feature>
<feature type="region of interest" description="Disordered" evidence="1">
    <location>
        <begin position="295"/>
        <end position="444"/>
    </location>
</feature>
<feature type="compositionally biased region" description="Low complexity" evidence="1">
    <location>
        <begin position="732"/>
        <end position="742"/>
    </location>
</feature>
<feature type="region of interest" description="Disordered" evidence="1">
    <location>
        <begin position="1"/>
        <end position="245"/>
    </location>
</feature>
<name>A0A9P6QAB9_9FUNG</name>
<feature type="compositionally biased region" description="Low complexity" evidence="1">
    <location>
        <begin position="127"/>
        <end position="159"/>
    </location>
</feature>
<dbReference type="AlphaFoldDB" id="A0A9P6QAB9"/>
<feature type="compositionally biased region" description="Acidic residues" evidence="1">
    <location>
        <begin position="599"/>
        <end position="630"/>
    </location>
</feature>
<feature type="compositionally biased region" description="Low complexity" evidence="1">
    <location>
        <begin position="342"/>
        <end position="360"/>
    </location>
</feature>
<evidence type="ECO:0000313" key="2">
    <source>
        <dbReference type="EMBL" id="KAG0262783.1"/>
    </source>
</evidence>
<feature type="compositionally biased region" description="Low complexity" evidence="1">
    <location>
        <begin position="54"/>
        <end position="76"/>
    </location>
</feature>
<protein>
    <submittedName>
        <fullName evidence="2">Uncharacterized protein</fullName>
    </submittedName>
</protein>
<comment type="caution">
    <text evidence="2">The sequence shown here is derived from an EMBL/GenBank/DDBJ whole genome shotgun (WGS) entry which is preliminary data.</text>
</comment>
<feature type="compositionally biased region" description="Low complexity" evidence="1">
    <location>
        <begin position="1"/>
        <end position="16"/>
    </location>
</feature>
<dbReference type="Proteomes" id="UP000726737">
    <property type="component" value="Unassembled WGS sequence"/>
</dbReference>
<gene>
    <name evidence="2" type="ORF">BG011_009704</name>
</gene>
<feature type="compositionally biased region" description="Polar residues" evidence="1">
    <location>
        <begin position="208"/>
        <end position="224"/>
    </location>
</feature>
<dbReference type="OrthoDB" id="2442564at2759"/>
<proteinExistence type="predicted"/>
<reference evidence="2" key="1">
    <citation type="journal article" date="2020" name="Fungal Divers.">
        <title>Resolving the Mortierellaceae phylogeny through synthesis of multi-gene phylogenetics and phylogenomics.</title>
        <authorList>
            <person name="Vandepol N."/>
            <person name="Liber J."/>
            <person name="Desiro A."/>
            <person name="Na H."/>
            <person name="Kennedy M."/>
            <person name="Barry K."/>
            <person name="Grigoriev I.V."/>
            <person name="Miller A.N."/>
            <person name="O'Donnell K."/>
            <person name="Stajich J.E."/>
            <person name="Bonito G."/>
        </authorList>
    </citation>
    <scope>NUCLEOTIDE SEQUENCE</scope>
    <source>
        <strain evidence="2">KOD948</strain>
    </source>
</reference>
<evidence type="ECO:0000256" key="1">
    <source>
        <dbReference type="SAM" id="MobiDB-lite"/>
    </source>
</evidence>
<feature type="compositionally biased region" description="Polar residues" evidence="1">
    <location>
        <begin position="576"/>
        <end position="588"/>
    </location>
</feature>
<accession>A0A9P6QAB9</accession>
<evidence type="ECO:0000313" key="3">
    <source>
        <dbReference type="Proteomes" id="UP000726737"/>
    </source>
</evidence>
<sequence length="756" mass="79520">MSSTSPPSSSSSTTSSAEALLSRARQLSFTAYERSRSNAASPPPPIAFSEGEELLSPSSSPSRCLSPTSTLSTASLHQRHRSSFSEFVRGRGRRHSSSVRLSSSSSSSSSSSTPATTSKTANIGPESSLLSDSSSDPSADPNASPSSSSTLPISPSTGSPVPPPISIDSVESKPDPVVSGSSTGLRTLSTRPRALSMESIRETRENCKQSPSAGVSASATSTLSPVEMHRRHRSENGSRRGHVLGILEVLRDDDMKSARPTTKESTQFSGAQEEAAAAGTVFVYQEAVTIVTPLPQAADKSNTNIAPGPDPGVSSGPRVLVQDPWLKAPATADGIQPKNNVPTCTTEAAPPTAALPGAKASNATLPPPIITTFPTEAKETAPKDNDHHASVSPSKPTSTQSPTAKDAHNARRRSRSSVSSQDTPDTALSPVQASASTKSGRRSSKFFGKLVPKFLQTSFGPSNPAGSSSSPRSAYITSPSPLSTMTRSARSASFAGVGSTRGTCSSHTTESFKKTTLPAQPLSLPVLPDSVLEEDEDWLVASRTAEESGNRSVIVGHGTVGLMSFAPPAFSARKASYSSNHSRQSGQEASVERVQVEFHEEEEQVEQEEEVQAEQEEDVNTDVDLTESEEAGSPYTIDENCDDDFFLNSVLRKKSRPQPPSRLSTGGWFSEMTPPLSTSSSSRSSSIAPSPTTSSPPMLTSGSNSYSSPMVQSGLDEKRSRLRDAVGEWRRSTSASSTSMYSTNSLSPIMYASVAH</sequence>
<feature type="compositionally biased region" description="Polar residues" evidence="1">
    <location>
        <begin position="421"/>
        <end position="438"/>
    </location>
</feature>
<feature type="compositionally biased region" description="Low complexity" evidence="1">
    <location>
        <begin position="179"/>
        <end position="191"/>
    </location>
</feature>
<keyword evidence="3" id="KW-1185">Reference proteome</keyword>
<feature type="compositionally biased region" description="Low complexity" evidence="1">
    <location>
        <begin position="98"/>
        <end position="112"/>
    </location>
</feature>
<feature type="compositionally biased region" description="Polar residues" evidence="1">
    <location>
        <begin position="475"/>
        <end position="491"/>
    </location>
</feature>
<feature type="compositionally biased region" description="Low complexity" evidence="1">
    <location>
        <begin position="458"/>
        <end position="474"/>
    </location>
</feature>
<feature type="region of interest" description="Disordered" evidence="1">
    <location>
        <begin position="576"/>
        <end position="640"/>
    </location>
</feature>
<feature type="region of interest" description="Disordered" evidence="1">
    <location>
        <begin position="457"/>
        <end position="516"/>
    </location>
</feature>